<dbReference type="Proteomes" id="UP000215005">
    <property type="component" value="Chromosome"/>
</dbReference>
<evidence type="ECO:0000256" key="5">
    <source>
        <dbReference type="ARBA" id="ARBA00023136"/>
    </source>
</evidence>
<feature type="transmembrane region" description="Helical" evidence="7">
    <location>
        <begin position="264"/>
        <end position="284"/>
    </location>
</feature>
<feature type="transmembrane region" description="Helical" evidence="7">
    <location>
        <begin position="40"/>
        <end position="63"/>
    </location>
</feature>
<feature type="transmembrane region" description="Helical" evidence="7">
    <location>
        <begin position="236"/>
        <end position="255"/>
    </location>
</feature>
<feature type="transmembrane region" description="Helical" evidence="7">
    <location>
        <begin position="159"/>
        <end position="178"/>
    </location>
</feature>
<dbReference type="InterPro" id="IPR050189">
    <property type="entry name" value="MFS_Efflux_Transporters"/>
</dbReference>
<organism evidence="9 10">
    <name type="scientific">Nocardiopsis gilva YIM 90087</name>
    <dbReference type="NCBI Taxonomy" id="1235441"/>
    <lineage>
        <taxon>Bacteria</taxon>
        <taxon>Bacillati</taxon>
        <taxon>Actinomycetota</taxon>
        <taxon>Actinomycetes</taxon>
        <taxon>Streptosporangiales</taxon>
        <taxon>Nocardiopsidaceae</taxon>
        <taxon>Nocardiopsis</taxon>
    </lineage>
</organism>
<keyword evidence="5 7" id="KW-0472">Membrane</keyword>
<evidence type="ECO:0000313" key="9">
    <source>
        <dbReference type="EMBL" id="ASU82085.1"/>
    </source>
</evidence>
<evidence type="ECO:0000259" key="8">
    <source>
        <dbReference type="PROSITE" id="PS50850"/>
    </source>
</evidence>
<protein>
    <submittedName>
        <fullName evidence="9">MFS transporter</fullName>
    </submittedName>
</protein>
<dbReference type="PANTHER" id="PTHR43124">
    <property type="entry name" value="PURINE EFFLUX PUMP PBUE"/>
    <property type="match status" value="1"/>
</dbReference>
<evidence type="ECO:0000256" key="4">
    <source>
        <dbReference type="ARBA" id="ARBA00022989"/>
    </source>
</evidence>
<feature type="transmembrane region" description="Helical" evidence="7">
    <location>
        <begin position="128"/>
        <end position="147"/>
    </location>
</feature>
<accession>A0A223S1T2</accession>
<dbReference type="GO" id="GO:0022857">
    <property type="term" value="F:transmembrane transporter activity"/>
    <property type="evidence" value="ECO:0007669"/>
    <property type="project" value="InterPro"/>
</dbReference>
<feature type="transmembrane region" description="Helical" evidence="7">
    <location>
        <begin position="356"/>
        <end position="375"/>
    </location>
</feature>
<feature type="transmembrane region" description="Helical" evidence="7">
    <location>
        <begin position="330"/>
        <end position="350"/>
    </location>
</feature>
<comment type="subcellular location">
    <subcellularLocation>
        <location evidence="1">Cell membrane</location>
        <topology evidence="1">Multi-pass membrane protein</topology>
    </subcellularLocation>
</comment>
<dbReference type="InterPro" id="IPR020846">
    <property type="entry name" value="MFS_dom"/>
</dbReference>
<name>A0A223S1T2_9ACTN</name>
<dbReference type="InterPro" id="IPR011701">
    <property type="entry name" value="MFS"/>
</dbReference>
<dbReference type="OrthoDB" id="9814237at2"/>
<feature type="transmembrane region" description="Helical" evidence="7">
    <location>
        <begin position="199"/>
        <end position="224"/>
    </location>
</feature>
<dbReference type="Pfam" id="PF07690">
    <property type="entry name" value="MFS_1"/>
    <property type="match status" value="1"/>
</dbReference>
<feature type="compositionally biased region" description="Basic and acidic residues" evidence="6">
    <location>
        <begin position="393"/>
        <end position="403"/>
    </location>
</feature>
<dbReference type="InterPro" id="IPR036259">
    <property type="entry name" value="MFS_trans_sf"/>
</dbReference>
<dbReference type="EMBL" id="CP022753">
    <property type="protein sequence ID" value="ASU82085.1"/>
    <property type="molecule type" value="Genomic_DNA"/>
</dbReference>
<dbReference type="AlphaFoldDB" id="A0A223S1T2"/>
<dbReference type="GO" id="GO:0005886">
    <property type="term" value="C:plasma membrane"/>
    <property type="evidence" value="ECO:0007669"/>
    <property type="project" value="UniProtKB-SubCell"/>
</dbReference>
<evidence type="ECO:0000256" key="3">
    <source>
        <dbReference type="ARBA" id="ARBA00022692"/>
    </source>
</evidence>
<keyword evidence="2" id="KW-1003">Cell membrane</keyword>
<dbReference type="SUPFAM" id="SSF103473">
    <property type="entry name" value="MFS general substrate transporter"/>
    <property type="match status" value="1"/>
</dbReference>
<reference evidence="9 10" key="1">
    <citation type="submission" date="2017-08" db="EMBL/GenBank/DDBJ databases">
        <title>The complete genome sequence of Nocardiopsis gilva YIM 90087.</title>
        <authorList>
            <person name="Yin M."/>
            <person name="Tang S."/>
        </authorList>
    </citation>
    <scope>NUCLEOTIDE SEQUENCE [LARGE SCALE GENOMIC DNA]</scope>
    <source>
        <strain evidence="9 10">YIM 90087</strain>
    </source>
</reference>
<feature type="transmembrane region" description="Helical" evidence="7">
    <location>
        <begin position="70"/>
        <end position="89"/>
    </location>
</feature>
<dbReference type="Gene3D" id="1.20.1250.20">
    <property type="entry name" value="MFS general substrate transporter like domains"/>
    <property type="match status" value="2"/>
</dbReference>
<feature type="transmembrane region" description="Helical" evidence="7">
    <location>
        <begin position="95"/>
        <end position="116"/>
    </location>
</feature>
<evidence type="ECO:0000313" key="10">
    <source>
        <dbReference type="Proteomes" id="UP000215005"/>
    </source>
</evidence>
<evidence type="ECO:0000256" key="2">
    <source>
        <dbReference type="ARBA" id="ARBA00022475"/>
    </source>
</evidence>
<proteinExistence type="predicted"/>
<evidence type="ECO:0000256" key="7">
    <source>
        <dbReference type="SAM" id="Phobius"/>
    </source>
</evidence>
<evidence type="ECO:0000256" key="6">
    <source>
        <dbReference type="SAM" id="MobiDB-lite"/>
    </source>
</evidence>
<feature type="domain" description="Major facilitator superfamily (MFS) profile" evidence="8">
    <location>
        <begin position="4"/>
        <end position="378"/>
    </location>
</feature>
<dbReference type="KEGG" id="ngv:CDO52_04185"/>
<gene>
    <name evidence="9" type="ORF">CDO52_04185</name>
</gene>
<keyword evidence="4 7" id="KW-1133">Transmembrane helix</keyword>
<feature type="transmembrane region" description="Helical" evidence="7">
    <location>
        <begin position="290"/>
        <end position="309"/>
    </location>
</feature>
<dbReference type="RefSeq" id="WP_017620715.1">
    <property type="nucleotide sequence ID" value="NZ_ANBG01000347.1"/>
</dbReference>
<keyword evidence="3 7" id="KW-0812">Transmembrane</keyword>
<feature type="region of interest" description="Disordered" evidence="6">
    <location>
        <begin position="383"/>
        <end position="403"/>
    </location>
</feature>
<dbReference type="PROSITE" id="PS50850">
    <property type="entry name" value="MFS"/>
    <property type="match status" value="1"/>
</dbReference>
<sequence length="403" mass="40582">MPLAVYVIGLGVFSMTTSEFMVSGLMPALAEEFGVSIAAVGYLITAYAAAMTLGGPVLTVGLLRTSRKTALLTLIGVFFLGQALGALSSGYGMMMAARVITGVASAAFFGVGLATCAEMVGPRLRGRAVSVAIGGLMIGTVLGLPAATLISQHFGWRASFWSVAVLVLLTGLVILRLLAASPSPESVSVRAEVAALVNVRLWAVYATSMLIIGATFAAFSYFVPILTDVSGFAPETVPLLLVAYGLATVVGNAIVGRLADDHTLPVLAVGLIALTAALVIFAAFAEVPVLAVAALILIGLVGVTMNPAMAARVMRVGNDGALVNTVHSSVITTGVVIGSWGGGLVISAGYGLTAPLWLGAGVAVLGLLSLLPELVQCDAGTGSGSQSASASSGEERAACLDAS</sequence>
<dbReference type="PANTHER" id="PTHR43124:SF8">
    <property type="entry name" value="INNER MEMBRANE TRANSPORT PROTEIN YDHP"/>
    <property type="match status" value="1"/>
</dbReference>
<keyword evidence="10" id="KW-1185">Reference proteome</keyword>
<evidence type="ECO:0000256" key="1">
    <source>
        <dbReference type="ARBA" id="ARBA00004651"/>
    </source>
</evidence>
<dbReference type="CDD" id="cd17324">
    <property type="entry name" value="MFS_NepI_like"/>
    <property type="match status" value="1"/>
</dbReference>